<keyword evidence="2" id="KW-0061">Asparagine biosynthesis</keyword>
<dbReference type="Proteomes" id="UP000664169">
    <property type="component" value="Unassembled WGS sequence"/>
</dbReference>
<sequence>MCGLIFQLRTGSQQIISSSEAPTKLETLIQARGPDGFQIVQRTISTPHSTISLTFSASVLALRGSSIVPQPLVDVDTTSLLMWNGEAWKIHGQVIAENDTQCVFEALLQALAHCGDETLRACIIRDVLTSVTGPFAFCFYDAPSKEVYYGRDLLGRRSLVMSKTSNGDLCVASVSDANPESKWEEVATGGIYKINLAEAGENTVLEELFVPWLPTAKGFYSSLNRDMNIPSDSSPSQTTMSELESKLQDSVSLRTTATATWLKSTNSLNHFAVLFSGGVDCTLLAYMLDRALPAEQTIDLLNVAFENPRVVAAASKQNSKKPVLHTVNSDNAYDSCPDRKTGLSSYNELCRICPNRKWQFVAINIPYTVTTAYTSLVASLMYPHSTEMDLSISLALFFASRGTGEIRGLPRPKQYATQAKVLFSGLGADELFAGYTRHTKAFTHSGLQGLLDELDLDFKRLGQRNLGRDDRVVSYWGREIRYPYLDEDFTAWALQKPIWEKCGFARGSKNEDASLGPDKLTLRMVAARLGLKTAAAEKKRAIQFGARTAKMTIGRTKGTDSIVI</sequence>
<name>A0A8H3F995_9LECA</name>
<evidence type="ECO:0000256" key="1">
    <source>
        <dbReference type="ARBA" id="ARBA00022605"/>
    </source>
</evidence>
<evidence type="ECO:0000313" key="5">
    <source>
        <dbReference type="EMBL" id="CAF9920103.1"/>
    </source>
</evidence>
<dbReference type="InterPro" id="IPR001962">
    <property type="entry name" value="Asn_synthase"/>
</dbReference>
<dbReference type="SUPFAM" id="SSF56235">
    <property type="entry name" value="N-terminal nucleophile aminohydrolases (Ntn hydrolases)"/>
    <property type="match status" value="1"/>
</dbReference>
<organism evidence="5 6">
    <name type="scientific">Gomphillus americanus</name>
    <dbReference type="NCBI Taxonomy" id="1940652"/>
    <lineage>
        <taxon>Eukaryota</taxon>
        <taxon>Fungi</taxon>
        <taxon>Dikarya</taxon>
        <taxon>Ascomycota</taxon>
        <taxon>Pezizomycotina</taxon>
        <taxon>Lecanoromycetes</taxon>
        <taxon>OSLEUM clade</taxon>
        <taxon>Ostropomycetidae</taxon>
        <taxon>Ostropales</taxon>
        <taxon>Graphidaceae</taxon>
        <taxon>Gomphilloideae</taxon>
        <taxon>Gomphillus</taxon>
    </lineage>
</organism>
<dbReference type="GO" id="GO:0006529">
    <property type="term" value="P:asparagine biosynthetic process"/>
    <property type="evidence" value="ECO:0007669"/>
    <property type="project" value="UniProtKB-KW"/>
</dbReference>
<protein>
    <recommendedName>
        <fullName evidence="4">Glutamine amidotransferase type-2 domain-containing protein</fullName>
    </recommendedName>
</protein>
<dbReference type="SUPFAM" id="SSF52402">
    <property type="entry name" value="Adenine nucleotide alpha hydrolases-like"/>
    <property type="match status" value="1"/>
</dbReference>
<dbReference type="CDD" id="cd01991">
    <property type="entry name" value="Asn_synthase_B_C"/>
    <property type="match status" value="1"/>
</dbReference>
<proteinExistence type="predicted"/>
<feature type="domain" description="Glutamine amidotransferase type-2" evidence="4">
    <location>
        <begin position="2"/>
        <end position="208"/>
    </location>
</feature>
<keyword evidence="6" id="KW-1185">Reference proteome</keyword>
<dbReference type="OrthoDB" id="10252281at2759"/>
<dbReference type="EMBL" id="CAJPDQ010000015">
    <property type="protein sequence ID" value="CAF9920103.1"/>
    <property type="molecule type" value="Genomic_DNA"/>
</dbReference>
<reference evidence="5" key="1">
    <citation type="submission" date="2021-03" db="EMBL/GenBank/DDBJ databases">
        <authorList>
            <person name="Tagirdzhanova G."/>
        </authorList>
    </citation>
    <scope>NUCLEOTIDE SEQUENCE</scope>
</reference>
<dbReference type="PROSITE" id="PS51278">
    <property type="entry name" value="GATASE_TYPE_2"/>
    <property type="match status" value="1"/>
</dbReference>
<dbReference type="GO" id="GO:0004066">
    <property type="term" value="F:asparagine synthase (glutamine-hydrolyzing) activity"/>
    <property type="evidence" value="ECO:0007669"/>
    <property type="project" value="InterPro"/>
</dbReference>
<dbReference type="Pfam" id="PF00733">
    <property type="entry name" value="Asn_synthase"/>
    <property type="match status" value="1"/>
</dbReference>
<dbReference type="Gene3D" id="3.60.20.10">
    <property type="entry name" value="Glutamine Phosphoribosylpyrophosphate, subunit 1, domain 1"/>
    <property type="match status" value="1"/>
</dbReference>
<gene>
    <name evidence="5" type="ORF">GOMPHAMPRED_001978</name>
</gene>
<dbReference type="InterPro" id="IPR029055">
    <property type="entry name" value="Ntn_hydrolases_N"/>
</dbReference>
<dbReference type="PANTHER" id="PTHR45937">
    <property type="entry name" value="ASPARAGINE SYNTHETASE DOMAIN-CONTAINING PROTEIN 1"/>
    <property type="match status" value="1"/>
</dbReference>
<dbReference type="InterPro" id="IPR017932">
    <property type="entry name" value="GATase_2_dom"/>
</dbReference>
<dbReference type="Gene3D" id="3.40.50.620">
    <property type="entry name" value="HUPs"/>
    <property type="match status" value="1"/>
</dbReference>
<evidence type="ECO:0000256" key="2">
    <source>
        <dbReference type="ARBA" id="ARBA00022888"/>
    </source>
</evidence>
<dbReference type="InterPro" id="IPR014729">
    <property type="entry name" value="Rossmann-like_a/b/a_fold"/>
</dbReference>
<dbReference type="AlphaFoldDB" id="A0A8H3F995"/>
<dbReference type="Pfam" id="PF13537">
    <property type="entry name" value="GATase_7"/>
    <property type="match status" value="1"/>
</dbReference>
<keyword evidence="3" id="KW-0315">Glutamine amidotransferase</keyword>
<evidence type="ECO:0000259" key="4">
    <source>
        <dbReference type="PROSITE" id="PS51278"/>
    </source>
</evidence>
<evidence type="ECO:0000313" key="6">
    <source>
        <dbReference type="Proteomes" id="UP000664169"/>
    </source>
</evidence>
<keyword evidence="1" id="KW-0028">Amino-acid biosynthesis</keyword>
<dbReference type="PANTHER" id="PTHR45937:SF1">
    <property type="entry name" value="ASPARAGINE SYNTHETASE DOMAIN-CONTAINING PROTEIN 1"/>
    <property type="match status" value="1"/>
</dbReference>
<evidence type="ECO:0000256" key="3">
    <source>
        <dbReference type="ARBA" id="ARBA00022962"/>
    </source>
</evidence>
<comment type="caution">
    <text evidence="5">The sequence shown here is derived from an EMBL/GenBank/DDBJ whole genome shotgun (WGS) entry which is preliminary data.</text>
</comment>
<dbReference type="InterPro" id="IPR051857">
    <property type="entry name" value="Asn_synthetase_domain"/>
</dbReference>
<accession>A0A8H3F995</accession>